<keyword evidence="2" id="KW-1185">Reference proteome</keyword>
<comment type="caution">
    <text evidence="1">The sequence shown here is derived from an EMBL/GenBank/DDBJ whole genome shotgun (WGS) entry which is preliminary data.</text>
</comment>
<proteinExistence type="predicted"/>
<dbReference type="RefSeq" id="WP_380543022.1">
    <property type="nucleotide sequence ID" value="NZ_JBHFAB010000031.1"/>
</dbReference>
<organism evidence="1 2">
    <name type="scientific">Streptacidiphilus cavernicola</name>
    <dbReference type="NCBI Taxonomy" id="3342716"/>
    <lineage>
        <taxon>Bacteria</taxon>
        <taxon>Bacillati</taxon>
        <taxon>Actinomycetota</taxon>
        <taxon>Actinomycetes</taxon>
        <taxon>Kitasatosporales</taxon>
        <taxon>Streptomycetaceae</taxon>
        <taxon>Streptacidiphilus</taxon>
    </lineage>
</organism>
<dbReference type="EMBL" id="JBHFAB010000031">
    <property type="protein sequence ID" value="MFC1420887.1"/>
    <property type="molecule type" value="Genomic_DNA"/>
</dbReference>
<dbReference type="Proteomes" id="UP001592531">
    <property type="component" value="Unassembled WGS sequence"/>
</dbReference>
<accession>A0ABV6W4F5</accession>
<sequence length="179" mass="19549">MTGLDRQVKFNAMFSDLVRPEFLEQVTKGDVPELFQSALDAGWAADPSGAWVLRFFSDGYKGDRSSFTDLTGYEAAINGRAIPDFDLAEDDPARVETLARRAYSFAHGALFALRKIPGAPPGSAYISIGPTLYDENLVTGSVTFCVRHDEEEPYLADISRMTLSGVLVVDSEDCVSPLN</sequence>
<evidence type="ECO:0000313" key="1">
    <source>
        <dbReference type="EMBL" id="MFC1420887.1"/>
    </source>
</evidence>
<protein>
    <submittedName>
        <fullName evidence="1">Uncharacterized protein</fullName>
    </submittedName>
</protein>
<gene>
    <name evidence="1" type="ORF">ACEZDE_30205</name>
</gene>
<name>A0ABV6W4F5_9ACTN</name>
<evidence type="ECO:0000313" key="2">
    <source>
        <dbReference type="Proteomes" id="UP001592531"/>
    </source>
</evidence>
<reference evidence="1 2" key="1">
    <citation type="submission" date="2024-09" db="EMBL/GenBank/DDBJ databases">
        <authorList>
            <person name="Lee S.D."/>
        </authorList>
    </citation>
    <scope>NUCLEOTIDE SEQUENCE [LARGE SCALE GENOMIC DNA]</scope>
    <source>
        <strain evidence="1 2">N8-3</strain>
    </source>
</reference>